<keyword evidence="12" id="KW-1185">Reference proteome</keyword>
<dbReference type="SUPFAM" id="SSF81340">
    <property type="entry name" value="Clc chloride channel"/>
    <property type="match status" value="1"/>
</dbReference>
<evidence type="ECO:0000256" key="10">
    <source>
        <dbReference type="SAM" id="Phobius"/>
    </source>
</evidence>
<feature type="transmembrane region" description="Helical" evidence="10">
    <location>
        <begin position="70"/>
        <end position="88"/>
    </location>
</feature>
<evidence type="ECO:0000256" key="4">
    <source>
        <dbReference type="ARBA" id="ARBA00022989"/>
    </source>
</evidence>
<keyword evidence="4 10" id="KW-1133">Transmembrane helix</keyword>
<protein>
    <submittedName>
        <fullName evidence="11">Chloride channel protein EriC</fullName>
    </submittedName>
</protein>
<keyword evidence="2" id="KW-0813">Transport</keyword>
<keyword evidence="9" id="KW-0407">Ion channel</keyword>
<accession>A0A261TQF3</accession>
<keyword evidence="5" id="KW-0406">Ion transport</keyword>
<keyword evidence="6 10" id="KW-0472">Membrane</keyword>
<dbReference type="Pfam" id="PF00654">
    <property type="entry name" value="Voltage_CLC"/>
    <property type="match status" value="1"/>
</dbReference>
<evidence type="ECO:0000256" key="9">
    <source>
        <dbReference type="ARBA" id="ARBA00023303"/>
    </source>
</evidence>
<evidence type="ECO:0000313" key="12">
    <source>
        <dbReference type="Proteomes" id="UP000216913"/>
    </source>
</evidence>
<dbReference type="EMBL" id="NEVP01000006">
    <property type="protein sequence ID" value="OZI51866.1"/>
    <property type="molecule type" value="Genomic_DNA"/>
</dbReference>
<dbReference type="InterPro" id="IPR014743">
    <property type="entry name" value="Cl-channel_core"/>
</dbReference>
<dbReference type="Gene3D" id="1.10.3080.10">
    <property type="entry name" value="Clc chloride channel"/>
    <property type="match status" value="1"/>
</dbReference>
<keyword evidence="8" id="KW-0868">Chloride</keyword>
<dbReference type="InterPro" id="IPR001807">
    <property type="entry name" value="ClC"/>
</dbReference>
<proteinExistence type="predicted"/>
<evidence type="ECO:0000256" key="2">
    <source>
        <dbReference type="ARBA" id="ARBA00022448"/>
    </source>
</evidence>
<reference evidence="11 12" key="1">
    <citation type="submission" date="2017-05" db="EMBL/GenBank/DDBJ databases">
        <title>Complete and WGS of Bordetella genogroups.</title>
        <authorList>
            <person name="Spilker T."/>
            <person name="LiPuma J."/>
        </authorList>
    </citation>
    <scope>NUCLEOTIDE SEQUENCE [LARGE SCALE GENOMIC DNA]</scope>
    <source>
        <strain evidence="11 12">AU10456</strain>
    </source>
</reference>
<comment type="subcellular location">
    <subcellularLocation>
        <location evidence="1">Membrane</location>
        <topology evidence="1">Multi-pass membrane protein</topology>
    </subcellularLocation>
</comment>
<dbReference type="GO" id="GO:0005254">
    <property type="term" value="F:chloride channel activity"/>
    <property type="evidence" value="ECO:0007669"/>
    <property type="project" value="UniProtKB-KW"/>
</dbReference>
<dbReference type="Proteomes" id="UP000216913">
    <property type="component" value="Unassembled WGS sequence"/>
</dbReference>
<dbReference type="PANTHER" id="PTHR43427:SF6">
    <property type="entry name" value="CHLORIDE CHANNEL PROTEIN CLC-E"/>
    <property type="match status" value="1"/>
</dbReference>
<dbReference type="InterPro" id="IPR050368">
    <property type="entry name" value="ClC-type_chloride_channel"/>
</dbReference>
<comment type="caution">
    <text evidence="11">The sequence shown here is derived from an EMBL/GenBank/DDBJ whole genome shotgun (WGS) entry which is preliminary data.</text>
</comment>
<dbReference type="CDD" id="cd01034">
    <property type="entry name" value="EriC_like"/>
    <property type="match status" value="1"/>
</dbReference>
<feature type="transmembrane region" description="Helical" evidence="10">
    <location>
        <begin position="383"/>
        <end position="407"/>
    </location>
</feature>
<evidence type="ECO:0000256" key="3">
    <source>
        <dbReference type="ARBA" id="ARBA00022692"/>
    </source>
</evidence>
<sequence length="463" mass="48246">MSPRSPLIRLLTHLRLLARRKARHLSRLSRKSVQMVVLLGGAALVAIVSLGFAWLADLALEWNARWVERAGWAALIVLPFSLAGLRWLTLRFAPNAAGSGIPQVIAGLSLPPGPGQTSLVSLRQTLWKIPLAFGGMLAGASIGREGPSVQVGAAVMLAWGEFWKRQGVKLRGFHANELIAAGAAGGLAAAFNAPLAGVIFAIEELGRGTVLRWQRLVLIGVLASGFLVVAIAGNNPYFGVFEGKAFTEQMLVWVLAAGIVNGALGGLFAWLLGKGAAGIAPLRWRDRIVAHPILTAFGLGLVVALIGLLTQGAVYGTGYSVAAGQLSGEHPAPTGFGLAKIAATVASYWAGIPGGIFTPALTAGAGIGEHLWQLTGAAVDPRVLVLLSMAAFLAAATQAPLTASVVVMEMTGSQPMLFWLLVASLTASVVSRQFSPHAFYHLAAGRFRRQALALQGKAGNANG</sequence>
<evidence type="ECO:0000313" key="11">
    <source>
        <dbReference type="EMBL" id="OZI51866.1"/>
    </source>
</evidence>
<gene>
    <name evidence="11" type="ORF">CAL25_10105</name>
</gene>
<evidence type="ECO:0000256" key="6">
    <source>
        <dbReference type="ARBA" id="ARBA00023136"/>
    </source>
</evidence>
<dbReference type="AlphaFoldDB" id="A0A261TQF3"/>
<dbReference type="RefSeq" id="WP_094799820.1">
    <property type="nucleotide sequence ID" value="NZ_NEVP01000006.1"/>
</dbReference>
<dbReference type="GO" id="GO:0034707">
    <property type="term" value="C:chloride channel complex"/>
    <property type="evidence" value="ECO:0007669"/>
    <property type="project" value="UniProtKB-KW"/>
</dbReference>
<evidence type="ECO:0000256" key="1">
    <source>
        <dbReference type="ARBA" id="ARBA00004141"/>
    </source>
</evidence>
<feature type="transmembrane region" description="Helical" evidence="10">
    <location>
        <begin position="416"/>
        <end position="434"/>
    </location>
</feature>
<evidence type="ECO:0000256" key="5">
    <source>
        <dbReference type="ARBA" id="ARBA00023065"/>
    </source>
</evidence>
<feature type="transmembrane region" description="Helical" evidence="10">
    <location>
        <begin position="216"/>
        <end position="238"/>
    </location>
</feature>
<organism evidence="11 12">
    <name type="scientific">Bordetella genomosp. 5</name>
    <dbReference type="NCBI Taxonomy" id="1395608"/>
    <lineage>
        <taxon>Bacteria</taxon>
        <taxon>Pseudomonadati</taxon>
        <taxon>Pseudomonadota</taxon>
        <taxon>Betaproteobacteria</taxon>
        <taxon>Burkholderiales</taxon>
        <taxon>Alcaligenaceae</taxon>
        <taxon>Bordetella</taxon>
    </lineage>
</organism>
<feature type="transmembrane region" description="Helical" evidence="10">
    <location>
        <begin position="293"/>
        <end position="314"/>
    </location>
</feature>
<keyword evidence="7" id="KW-0869">Chloride channel</keyword>
<name>A0A261TQF3_9BORD</name>
<evidence type="ECO:0000256" key="7">
    <source>
        <dbReference type="ARBA" id="ARBA00023173"/>
    </source>
</evidence>
<dbReference type="PANTHER" id="PTHR43427">
    <property type="entry name" value="CHLORIDE CHANNEL PROTEIN CLC-E"/>
    <property type="match status" value="1"/>
</dbReference>
<evidence type="ECO:0000256" key="8">
    <source>
        <dbReference type="ARBA" id="ARBA00023214"/>
    </source>
</evidence>
<feature type="transmembrane region" description="Helical" evidence="10">
    <location>
        <begin position="33"/>
        <end position="55"/>
    </location>
</feature>
<dbReference type="OrthoDB" id="9767361at2"/>
<feature type="transmembrane region" description="Helical" evidence="10">
    <location>
        <begin position="250"/>
        <end position="272"/>
    </location>
</feature>
<dbReference type="PRINTS" id="PR00762">
    <property type="entry name" value="CLCHANNEL"/>
</dbReference>
<keyword evidence="3 10" id="KW-0812">Transmembrane</keyword>